<organism evidence="2 3">
    <name type="scientific">Tripterygium wilfordii</name>
    <name type="common">Thunder God vine</name>
    <dbReference type="NCBI Taxonomy" id="458696"/>
    <lineage>
        <taxon>Eukaryota</taxon>
        <taxon>Viridiplantae</taxon>
        <taxon>Streptophyta</taxon>
        <taxon>Embryophyta</taxon>
        <taxon>Tracheophyta</taxon>
        <taxon>Spermatophyta</taxon>
        <taxon>Magnoliopsida</taxon>
        <taxon>eudicotyledons</taxon>
        <taxon>Gunneridae</taxon>
        <taxon>Pentapetalae</taxon>
        <taxon>rosids</taxon>
        <taxon>fabids</taxon>
        <taxon>Celastrales</taxon>
        <taxon>Celastraceae</taxon>
        <taxon>Tripterygium</taxon>
    </lineage>
</organism>
<gene>
    <name evidence="2" type="ORF">HS088_TW21G01011</name>
</gene>
<dbReference type="Proteomes" id="UP000593562">
    <property type="component" value="Unassembled WGS sequence"/>
</dbReference>
<protein>
    <submittedName>
        <fullName evidence="2">S haplotype-specific F-box protein 1</fullName>
    </submittedName>
</protein>
<dbReference type="EMBL" id="JAAARO010000021">
    <property type="protein sequence ID" value="KAF5728857.1"/>
    <property type="molecule type" value="Genomic_DNA"/>
</dbReference>
<dbReference type="PANTHER" id="PTHR31672:SF13">
    <property type="entry name" value="F-BOX PROTEIN CPR30-LIKE"/>
    <property type="match status" value="1"/>
</dbReference>
<dbReference type="PROSITE" id="PS50181">
    <property type="entry name" value="FBOX"/>
    <property type="match status" value="1"/>
</dbReference>
<reference evidence="2 3" key="1">
    <citation type="journal article" date="2020" name="Nat. Commun.">
        <title>Genome of Tripterygium wilfordii and identification of cytochrome P450 involved in triptolide biosynthesis.</title>
        <authorList>
            <person name="Tu L."/>
            <person name="Su P."/>
            <person name="Zhang Z."/>
            <person name="Gao L."/>
            <person name="Wang J."/>
            <person name="Hu T."/>
            <person name="Zhou J."/>
            <person name="Zhang Y."/>
            <person name="Zhao Y."/>
            <person name="Liu Y."/>
            <person name="Song Y."/>
            <person name="Tong Y."/>
            <person name="Lu Y."/>
            <person name="Yang J."/>
            <person name="Xu C."/>
            <person name="Jia M."/>
            <person name="Peters R.J."/>
            <person name="Huang L."/>
            <person name="Gao W."/>
        </authorList>
    </citation>
    <scope>NUCLEOTIDE SEQUENCE [LARGE SCALE GENOMIC DNA]</scope>
    <source>
        <strain evidence="3">cv. XIE 37</strain>
        <tissue evidence="2">Leaf</tissue>
    </source>
</reference>
<evidence type="ECO:0000259" key="1">
    <source>
        <dbReference type="PROSITE" id="PS50181"/>
    </source>
</evidence>
<dbReference type="SUPFAM" id="SSF81383">
    <property type="entry name" value="F-box domain"/>
    <property type="match status" value="1"/>
</dbReference>
<proteinExistence type="predicted"/>
<dbReference type="InterPro" id="IPR036047">
    <property type="entry name" value="F-box-like_dom_sf"/>
</dbReference>
<dbReference type="InterPro" id="IPR001810">
    <property type="entry name" value="F-box_dom"/>
</dbReference>
<name>A0A7J7C4T8_TRIWF</name>
<dbReference type="Pfam" id="PF00646">
    <property type="entry name" value="F-box"/>
    <property type="match status" value="1"/>
</dbReference>
<dbReference type="InterPro" id="IPR050796">
    <property type="entry name" value="SCF_F-box_component"/>
</dbReference>
<dbReference type="AlphaFoldDB" id="A0A7J7C4T8"/>
<dbReference type="InParanoid" id="A0A7J7C4T8"/>
<comment type="caution">
    <text evidence="2">The sequence shown here is derived from an EMBL/GenBank/DDBJ whole genome shotgun (WGS) entry which is preliminary data.</text>
</comment>
<accession>A0A7J7C4T8</accession>
<sequence>MPQNDLPFELIASIFSKLQVRTLKRFKSLSKAYCSLIEDPIFINSHLKQSLETSCYLRLVLVYTRGYDANFTKPEETPVYFSELNSINNCSFKKIICPLRGISREGNVRCWFSLLGGFRGSMDRVPSHLIVAFDLGTQEFHEVSLPDELSSLGGVNVLDLSVLGRDLCVAHYDKNRCLDLWTMKDRKVKASWSKLLSIIVEKGLWCPRPLAYSKYGDKILMEDEMNTLFWYDLVKEEVEKVDNIPNGMHVFSTEICVESLVELEAYRGIRGRKIGL</sequence>
<keyword evidence="3" id="KW-1185">Reference proteome</keyword>
<evidence type="ECO:0000313" key="3">
    <source>
        <dbReference type="Proteomes" id="UP000593562"/>
    </source>
</evidence>
<feature type="domain" description="F-box" evidence="1">
    <location>
        <begin position="1"/>
        <end position="50"/>
    </location>
</feature>
<evidence type="ECO:0000313" key="2">
    <source>
        <dbReference type="EMBL" id="KAF5728857.1"/>
    </source>
</evidence>
<dbReference type="PANTHER" id="PTHR31672">
    <property type="entry name" value="BNACNNG10540D PROTEIN"/>
    <property type="match status" value="1"/>
</dbReference>